<evidence type="ECO:0000313" key="11">
    <source>
        <dbReference type="RefSeq" id="XP_022329165.1"/>
    </source>
</evidence>
<gene>
    <name evidence="10 11 12" type="primary">LOC111128057</name>
</gene>
<dbReference type="GO" id="GO:0005773">
    <property type="term" value="C:vacuole"/>
    <property type="evidence" value="ECO:0007669"/>
    <property type="project" value="TreeGrafter"/>
</dbReference>
<keyword evidence="5 7" id="KW-0378">Hydrolase</keyword>
<evidence type="ECO:0000256" key="7">
    <source>
        <dbReference type="PROSITE-ProRule" id="PRU00607"/>
    </source>
</evidence>
<evidence type="ECO:0000256" key="4">
    <source>
        <dbReference type="ARBA" id="ARBA00022729"/>
    </source>
</evidence>
<feature type="active site" description="Nucleophile" evidence="6 7">
    <location>
        <position position="130"/>
    </location>
</feature>
<dbReference type="SUPFAM" id="SSF52317">
    <property type="entry name" value="Class I glutamine amidotransferase-like"/>
    <property type="match status" value="1"/>
</dbReference>
<evidence type="ECO:0000313" key="10">
    <source>
        <dbReference type="RefSeq" id="XP_022329164.1"/>
    </source>
</evidence>
<dbReference type="PROSITE" id="PS51275">
    <property type="entry name" value="PEPTIDASE_C26_GGH"/>
    <property type="match status" value="1"/>
</dbReference>
<proteinExistence type="inferred from homology"/>
<evidence type="ECO:0000313" key="9">
    <source>
        <dbReference type="Proteomes" id="UP000694844"/>
    </source>
</evidence>
<dbReference type="GO" id="GO:0046900">
    <property type="term" value="P:tetrahydrofolylpolyglutamate metabolic process"/>
    <property type="evidence" value="ECO:0007669"/>
    <property type="project" value="TreeGrafter"/>
</dbReference>
<dbReference type="Pfam" id="PF07722">
    <property type="entry name" value="Peptidase_C26"/>
    <property type="match status" value="1"/>
</dbReference>
<dbReference type="KEGG" id="cvn:111128057"/>
<evidence type="ECO:0000256" key="6">
    <source>
        <dbReference type="PIRSR" id="PIRSR615527-1"/>
    </source>
</evidence>
<dbReference type="OrthoDB" id="64220at2759"/>
<evidence type="ECO:0000256" key="5">
    <source>
        <dbReference type="ARBA" id="ARBA00022801"/>
    </source>
</evidence>
<dbReference type="GO" id="GO:0034722">
    <property type="term" value="F:gamma-glutamyl-peptidase activity"/>
    <property type="evidence" value="ECO:0007669"/>
    <property type="project" value="UniProtKB-UniRule"/>
</dbReference>
<protein>
    <recommendedName>
        <fullName evidence="7">folate gamma-glutamyl hydrolase</fullName>
        <ecNumber evidence="7">3.4.19.9</ecNumber>
    </recommendedName>
</protein>
<feature type="chain" id="PRO_5044666319" description="folate gamma-glutamyl hydrolase" evidence="8">
    <location>
        <begin position="18"/>
        <end position="330"/>
    </location>
</feature>
<dbReference type="GeneID" id="111128057"/>
<dbReference type="GO" id="GO:0005576">
    <property type="term" value="C:extracellular region"/>
    <property type="evidence" value="ECO:0007669"/>
    <property type="project" value="UniProtKB-SubCell"/>
</dbReference>
<feature type="active site" description="Proton donor" evidence="6">
    <location>
        <position position="241"/>
    </location>
</feature>
<dbReference type="RefSeq" id="XP_022329165.1">
    <property type="nucleotide sequence ID" value="XM_022473457.1"/>
</dbReference>
<comment type="catalytic activity">
    <reaction evidence="7">
        <text>(6S)-5,6,7,8-tetrahydrofolyl-(gamma-L-Glu)(n) + (n-1) H2O = (6S)-5,6,7,8-tetrahydrofolate + (n-1) L-glutamate</text>
        <dbReference type="Rhea" id="RHEA:56784"/>
        <dbReference type="Rhea" id="RHEA-COMP:14738"/>
        <dbReference type="ChEBI" id="CHEBI:15377"/>
        <dbReference type="ChEBI" id="CHEBI:29985"/>
        <dbReference type="ChEBI" id="CHEBI:57453"/>
        <dbReference type="ChEBI" id="CHEBI:141005"/>
        <dbReference type="EC" id="3.4.19.9"/>
    </reaction>
</comment>
<dbReference type="InterPro" id="IPR011697">
    <property type="entry name" value="Peptidase_C26"/>
</dbReference>
<dbReference type="Gene3D" id="3.40.50.880">
    <property type="match status" value="1"/>
</dbReference>
<reference evidence="10 11" key="1">
    <citation type="submission" date="2025-04" db="UniProtKB">
        <authorList>
            <consortium name="RefSeq"/>
        </authorList>
    </citation>
    <scope>IDENTIFICATION</scope>
    <source>
        <tissue evidence="10 11">Whole sample</tissue>
    </source>
</reference>
<sequence length="330" mass="37533">MWLSLVIALPVLQMVAAFPLNMINNRPIIGVLAQESFKGSPAATYIPSPYVKWLESAGARVIPVRLFRENDLKAHCYYKKLFDSMNGILFPGGGVDIINSQFAKTAMIFYKLARHAKDSNGDLFPLWGTCQGFELITALVSKQNLLTNVDAEDLPLPLNFTSEATDSTLFGNLPKDVYIPLKTENVTANYHHWALSPKNFSENNDLKSFFKVLSTNRDRNGKEFISSIEAYKYPVYALQWHPEKNNYVWMPGAKINHDAHAVRVSQYFADFLVAQARKSQHRFPSVKDENEALVNNYHPIFDRKSSLENYFFDFLNETALTSFSSDCKHL</sequence>
<dbReference type="FunFam" id="3.40.50.880:FF:000024">
    <property type="entry name" value="Folate gamma-glutamyl hydrolase"/>
    <property type="match status" value="1"/>
</dbReference>
<dbReference type="Proteomes" id="UP000694844">
    <property type="component" value="Chromosome 4"/>
</dbReference>
<evidence type="ECO:0000313" key="12">
    <source>
        <dbReference type="RefSeq" id="XP_022329166.1"/>
    </source>
</evidence>
<evidence type="ECO:0000256" key="8">
    <source>
        <dbReference type="SAM" id="SignalP"/>
    </source>
</evidence>
<keyword evidence="3" id="KW-0964">Secreted</keyword>
<accession>A0A8B8DN19</accession>
<comment type="subcellular location">
    <subcellularLocation>
        <location evidence="1">Secreted</location>
        <location evidence="1">Extracellular space</location>
    </subcellularLocation>
</comment>
<name>A0A8B8DN19_CRAVI</name>
<dbReference type="AlphaFoldDB" id="A0A8B8DN19"/>
<dbReference type="PANTHER" id="PTHR11315">
    <property type="entry name" value="PROTEASE FAMILY C26 GAMMA-GLUTAMYL HYDROLASE"/>
    <property type="match status" value="1"/>
</dbReference>
<dbReference type="EC" id="3.4.19.9" evidence="7"/>
<dbReference type="RefSeq" id="XP_022329164.1">
    <property type="nucleotide sequence ID" value="XM_022473456.1"/>
</dbReference>
<organism evidence="9 11">
    <name type="scientific">Crassostrea virginica</name>
    <name type="common">Eastern oyster</name>
    <dbReference type="NCBI Taxonomy" id="6565"/>
    <lineage>
        <taxon>Eukaryota</taxon>
        <taxon>Metazoa</taxon>
        <taxon>Spiralia</taxon>
        <taxon>Lophotrochozoa</taxon>
        <taxon>Mollusca</taxon>
        <taxon>Bivalvia</taxon>
        <taxon>Autobranchia</taxon>
        <taxon>Pteriomorphia</taxon>
        <taxon>Ostreida</taxon>
        <taxon>Ostreoidea</taxon>
        <taxon>Ostreidae</taxon>
        <taxon>Crassostrea</taxon>
    </lineage>
</organism>
<dbReference type="InterPro" id="IPR015527">
    <property type="entry name" value="Pept_C26_g-glut_hydrolase"/>
</dbReference>
<evidence type="ECO:0000256" key="3">
    <source>
        <dbReference type="ARBA" id="ARBA00022525"/>
    </source>
</evidence>
<evidence type="ECO:0000256" key="2">
    <source>
        <dbReference type="ARBA" id="ARBA00011083"/>
    </source>
</evidence>
<dbReference type="PROSITE" id="PS51273">
    <property type="entry name" value="GATASE_TYPE_1"/>
    <property type="match status" value="1"/>
</dbReference>
<feature type="signal peptide" evidence="8">
    <location>
        <begin position="1"/>
        <end position="17"/>
    </location>
</feature>
<evidence type="ECO:0000256" key="1">
    <source>
        <dbReference type="ARBA" id="ARBA00004239"/>
    </source>
</evidence>
<comment type="similarity">
    <text evidence="2">Belongs to the peptidase C26 family.</text>
</comment>
<keyword evidence="9" id="KW-1185">Reference proteome</keyword>
<dbReference type="InterPro" id="IPR029062">
    <property type="entry name" value="Class_I_gatase-like"/>
</dbReference>
<keyword evidence="4 8" id="KW-0732">Signal</keyword>
<feature type="active site" evidence="7">
    <location>
        <position position="241"/>
    </location>
</feature>
<dbReference type="PANTHER" id="PTHR11315:SF0">
    <property type="entry name" value="FOLATE GAMMA-GLUTAMYL HYDROLASE"/>
    <property type="match status" value="1"/>
</dbReference>
<dbReference type="RefSeq" id="XP_022329166.1">
    <property type="nucleotide sequence ID" value="XM_022473458.1"/>
</dbReference>